<dbReference type="SUPFAM" id="SSF109604">
    <property type="entry name" value="HD-domain/PDEase-like"/>
    <property type="match status" value="1"/>
</dbReference>
<evidence type="ECO:0000313" key="2">
    <source>
        <dbReference type="EMBL" id="MDT7041827.1"/>
    </source>
</evidence>
<dbReference type="RefSeq" id="WP_313832175.1">
    <property type="nucleotide sequence ID" value="NZ_JAQOUE010000001.1"/>
</dbReference>
<dbReference type="PANTHER" id="PTHR11373">
    <property type="entry name" value="DEOXYNUCLEOSIDE TRIPHOSPHATE TRIPHOSPHOHYDROLASE"/>
    <property type="match status" value="1"/>
</dbReference>
<dbReference type="CDD" id="cd00077">
    <property type="entry name" value="HDc"/>
    <property type="match status" value="1"/>
</dbReference>
<organism evidence="2 3">
    <name type="scientific">Candidatus Nitronereus thalassa</name>
    <dbReference type="NCBI Taxonomy" id="3020898"/>
    <lineage>
        <taxon>Bacteria</taxon>
        <taxon>Pseudomonadati</taxon>
        <taxon>Nitrospirota</taxon>
        <taxon>Nitrospiria</taxon>
        <taxon>Nitrospirales</taxon>
        <taxon>Nitrospiraceae</taxon>
        <taxon>Candidatus Nitronereus</taxon>
    </lineage>
</organism>
<dbReference type="Pfam" id="PF19276">
    <property type="entry name" value="HD_assoc_2"/>
    <property type="match status" value="1"/>
</dbReference>
<comment type="caution">
    <text evidence="2">The sequence shown here is derived from an EMBL/GenBank/DDBJ whole genome shotgun (WGS) entry which is preliminary data.</text>
</comment>
<proteinExistence type="predicted"/>
<keyword evidence="3" id="KW-1185">Reference proteome</keyword>
<protein>
    <submittedName>
        <fullName evidence="2">HD domain-containing protein</fullName>
    </submittedName>
</protein>
<dbReference type="EMBL" id="JAQOUE010000001">
    <property type="protein sequence ID" value="MDT7041827.1"/>
    <property type="molecule type" value="Genomic_DNA"/>
</dbReference>
<gene>
    <name evidence="2" type="ORF">PPG34_05650</name>
</gene>
<sequence>MPHPPLNHISLIADPIHQYIQFTVPLEKTGSSETTEKDLIDSPWLQRLRYIYQLQSARWVYPSAEHSRFQHSLGAMHLAGRYAKHIYPTLAQIVRDVPSLPYIEELLRVTALVHDIGHGPFCHFFDHHFLKHYNLSHEQVGQSIIRHELGSIIKKLTRSPSGAFEHEEVLNPEHIAFLILKDPHKQSLRYPRWLQLLQPLIGGLFTADNFDYVLRDSYMCGIAVGPVDISRLIHYTLITPKGLTLHKNGLPALQMFLNARFYLYSNVYFHRTTRAIDLHLLEIFRETMECVFPHNPIESLKDYLRLTDWSLLETVRSWTRSTNRKRRRLAKEWGEILGRQVKWKTAYSQLLTTKDYHLQKSATTPAKLEARIRQQLPRSLKKLTFRVDIASKDTRPFNVLNMGQFQFYIYDPATQSVAKERLKELFEFLPSKIVQLRIFAKNHHADEALAKAIETVLRR</sequence>
<evidence type="ECO:0000313" key="3">
    <source>
        <dbReference type="Proteomes" id="UP001250932"/>
    </source>
</evidence>
<dbReference type="SMART" id="SM00471">
    <property type="entry name" value="HDc"/>
    <property type="match status" value="1"/>
</dbReference>
<dbReference type="InterPro" id="IPR006674">
    <property type="entry name" value="HD_domain"/>
</dbReference>
<dbReference type="InterPro" id="IPR050135">
    <property type="entry name" value="dGTPase-like"/>
</dbReference>
<dbReference type="Proteomes" id="UP001250932">
    <property type="component" value="Unassembled WGS sequence"/>
</dbReference>
<dbReference type="Gene3D" id="1.10.3210.10">
    <property type="entry name" value="Hypothetical protein af1432"/>
    <property type="match status" value="1"/>
</dbReference>
<feature type="domain" description="HD/PDEase" evidence="1">
    <location>
        <begin position="64"/>
        <end position="222"/>
    </location>
</feature>
<accession>A0ABU3K640</accession>
<dbReference type="Pfam" id="PF01966">
    <property type="entry name" value="HD"/>
    <property type="match status" value="1"/>
</dbReference>
<reference evidence="2 3" key="1">
    <citation type="journal article" date="2023" name="ISME J.">
        <title>Cultivation and genomic characterization of novel and ubiquitous marine nitrite-oxidizing bacteria from the Nitrospirales.</title>
        <authorList>
            <person name="Mueller A.J."/>
            <person name="Daebeler A."/>
            <person name="Herbold C.W."/>
            <person name="Kirkegaard R.H."/>
            <person name="Daims H."/>
        </authorList>
    </citation>
    <scope>NUCLEOTIDE SEQUENCE [LARGE SCALE GENOMIC DNA]</scope>
    <source>
        <strain evidence="2 3">EB</strain>
    </source>
</reference>
<dbReference type="InterPro" id="IPR045509">
    <property type="entry name" value="HD_assoc_2"/>
</dbReference>
<dbReference type="PANTHER" id="PTHR11373:SF4">
    <property type="entry name" value="DEOXYNUCLEOSIDE TRIPHOSPHATE TRIPHOSPHOHYDROLASE SAMHD1"/>
    <property type="match status" value="1"/>
</dbReference>
<name>A0ABU3K640_9BACT</name>
<dbReference type="InterPro" id="IPR003607">
    <property type="entry name" value="HD/PDEase_dom"/>
</dbReference>
<evidence type="ECO:0000259" key="1">
    <source>
        <dbReference type="SMART" id="SM00471"/>
    </source>
</evidence>